<reference evidence="1 2" key="1">
    <citation type="submission" date="2016-10" db="EMBL/GenBank/DDBJ databases">
        <authorList>
            <person name="de Groot N.N."/>
        </authorList>
    </citation>
    <scope>NUCLEOTIDE SEQUENCE [LARGE SCALE GENOMIC DNA]</scope>
    <source>
        <strain evidence="1 2">DSM 12130</strain>
    </source>
</reference>
<protein>
    <submittedName>
        <fullName evidence="1">Uncharacterized protein</fullName>
    </submittedName>
</protein>
<dbReference type="EMBL" id="FNJI01000044">
    <property type="protein sequence ID" value="SDP75240.1"/>
    <property type="molecule type" value="Genomic_DNA"/>
</dbReference>
<proteinExistence type="predicted"/>
<dbReference type="STRING" id="91360.SAMN05660330_03950"/>
<keyword evidence="2" id="KW-1185">Reference proteome</keyword>
<evidence type="ECO:0000313" key="2">
    <source>
        <dbReference type="Proteomes" id="UP000199073"/>
    </source>
</evidence>
<name>A0A1H0V9X1_9BACT</name>
<sequence>MGGGINISGIEFIQLLYIGEYVVQLSRHRFQLCSVKVELRQPGYMLHVFFTDFHGLLLFVISVYDMVKNFFQHRFFTGCSYFPLQFHVKGSSDTCLSMYCTFNRNKANYIPGEVIDDFRVELGAAADVQLFHGFFHRHILPVISL</sequence>
<organism evidence="1 2">
    <name type="scientific">Desulforhopalus singaporensis</name>
    <dbReference type="NCBI Taxonomy" id="91360"/>
    <lineage>
        <taxon>Bacteria</taxon>
        <taxon>Pseudomonadati</taxon>
        <taxon>Thermodesulfobacteriota</taxon>
        <taxon>Desulfobulbia</taxon>
        <taxon>Desulfobulbales</taxon>
        <taxon>Desulfocapsaceae</taxon>
        <taxon>Desulforhopalus</taxon>
    </lineage>
</organism>
<accession>A0A1H0V9X1</accession>
<evidence type="ECO:0000313" key="1">
    <source>
        <dbReference type="EMBL" id="SDP75240.1"/>
    </source>
</evidence>
<gene>
    <name evidence="1" type="ORF">SAMN05660330_03950</name>
</gene>
<dbReference type="Proteomes" id="UP000199073">
    <property type="component" value="Unassembled WGS sequence"/>
</dbReference>
<dbReference type="AlphaFoldDB" id="A0A1H0V9X1"/>